<dbReference type="EMBL" id="BLPG01000001">
    <property type="protein sequence ID" value="GFJ87052.1"/>
    <property type="molecule type" value="Genomic_DNA"/>
</dbReference>
<name>A0A6V8KPG3_9ACTN</name>
<dbReference type="RefSeq" id="WP_173073830.1">
    <property type="nucleotide sequence ID" value="NZ_BLPG01000001.1"/>
</dbReference>
<keyword evidence="2" id="KW-1185">Reference proteome</keyword>
<comment type="caution">
    <text evidence="1">The sequence shown here is derived from an EMBL/GenBank/DDBJ whole genome shotgun (WGS) entry which is preliminary data.</text>
</comment>
<evidence type="ECO:0000313" key="1">
    <source>
        <dbReference type="EMBL" id="GFJ87052.1"/>
    </source>
</evidence>
<accession>A0A6V8KPG3</accession>
<reference evidence="1 2" key="1">
    <citation type="submission" date="2020-03" db="EMBL/GenBank/DDBJ databases">
        <title>Whole genome shotgun sequence of Phytohabitans rumicis NBRC 108638.</title>
        <authorList>
            <person name="Komaki H."/>
            <person name="Tamura T."/>
        </authorList>
    </citation>
    <scope>NUCLEOTIDE SEQUENCE [LARGE SCALE GENOMIC DNA]</scope>
    <source>
        <strain evidence="1 2">NBRC 108638</strain>
    </source>
</reference>
<dbReference type="Proteomes" id="UP000482960">
    <property type="component" value="Unassembled WGS sequence"/>
</dbReference>
<protein>
    <submittedName>
        <fullName evidence="1">Uncharacterized protein</fullName>
    </submittedName>
</protein>
<organism evidence="1 2">
    <name type="scientific">Phytohabitans rumicis</name>
    <dbReference type="NCBI Taxonomy" id="1076125"/>
    <lineage>
        <taxon>Bacteria</taxon>
        <taxon>Bacillati</taxon>
        <taxon>Actinomycetota</taxon>
        <taxon>Actinomycetes</taxon>
        <taxon>Micromonosporales</taxon>
        <taxon>Micromonosporaceae</taxon>
    </lineage>
</organism>
<reference evidence="1 2" key="2">
    <citation type="submission" date="2020-03" db="EMBL/GenBank/DDBJ databases">
        <authorList>
            <person name="Ichikawa N."/>
            <person name="Kimura A."/>
            <person name="Kitahashi Y."/>
            <person name="Uohara A."/>
        </authorList>
    </citation>
    <scope>NUCLEOTIDE SEQUENCE [LARGE SCALE GENOMIC DNA]</scope>
    <source>
        <strain evidence="1 2">NBRC 108638</strain>
    </source>
</reference>
<gene>
    <name evidence="1" type="ORF">Prum_006940</name>
</gene>
<sequence>MPVYYCLDGIKDDDVIYYKTRKTAAINEFLKGSLNRKRHVEVITLAETREILLNWDELQTVVKFYRRGELLPPARSRR</sequence>
<evidence type="ECO:0000313" key="2">
    <source>
        <dbReference type="Proteomes" id="UP000482960"/>
    </source>
</evidence>
<proteinExistence type="predicted"/>
<dbReference type="AlphaFoldDB" id="A0A6V8KPG3"/>